<dbReference type="InParanoid" id="G3Q1Y3"/>
<reference evidence="1" key="2">
    <citation type="submission" date="2024-04" db="UniProtKB">
        <authorList>
            <consortium name="Ensembl"/>
        </authorList>
    </citation>
    <scope>IDENTIFICATION</scope>
</reference>
<dbReference type="Ensembl" id="ENSGACT00000023929.1">
    <property type="protein sequence ID" value="ENSGACP00000023882.1"/>
    <property type="gene ID" value="ENSGACG00000018080.1"/>
</dbReference>
<dbReference type="Bgee" id="ENSGACG00000018080">
    <property type="expression patterns" value="Expressed in muscle tissue and 1 other cell type or tissue"/>
</dbReference>
<organism evidence="1">
    <name type="scientific">Gasterosteus aculeatus</name>
    <name type="common">Three-spined stickleback</name>
    <dbReference type="NCBI Taxonomy" id="69293"/>
    <lineage>
        <taxon>Eukaryota</taxon>
        <taxon>Metazoa</taxon>
        <taxon>Chordata</taxon>
        <taxon>Craniata</taxon>
        <taxon>Vertebrata</taxon>
        <taxon>Euteleostomi</taxon>
        <taxon>Actinopterygii</taxon>
        <taxon>Neopterygii</taxon>
        <taxon>Teleostei</taxon>
        <taxon>Neoteleostei</taxon>
        <taxon>Acanthomorphata</taxon>
        <taxon>Eupercaria</taxon>
        <taxon>Perciformes</taxon>
        <taxon>Cottioidei</taxon>
        <taxon>Gasterosteales</taxon>
        <taxon>Gasterosteidae</taxon>
        <taxon>Gasterosteus</taxon>
    </lineage>
</organism>
<accession>G3Q1Y3</accession>
<protein>
    <submittedName>
        <fullName evidence="1">Uncharacterized protein</fullName>
    </submittedName>
</protein>
<dbReference type="AlphaFoldDB" id="G3Q1Y3"/>
<evidence type="ECO:0000313" key="1">
    <source>
        <dbReference type="Ensembl" id="ENSGACP00000023882.1"/>
    </source>
</evidence>
<proteinExistence type="predicted"/>
<sequence length="87" mass="9850">GEPRLQRSPHRVRLSGVVPHVDVRVIEGFFYGDAAFGINDQHFGQQVPCLTCCDGNRGRAVLLWKQGNDIASLKSSLWKRIYFPLRV</sequence>
<name>G3Q1Y3_GASAC</name>
<reference evidence="1" key="1">
    <citation type="submission" date="2006-01" db="EMBL/GenBank/DDBJ databases">
        <authorList>
            <person name="Lindblad-Toh K."/>
            <person name="Mauceli E."/>
            <person name="Grabherr M."/>
            <person name="Chang J.L."/>
            <person name="Lander E.S."/>
        </authorList>
    </citation>
    <scope>NUCLEOTIDE SEQUENCE [LARGE SCALE GENOMIC DNA]</scope>
</reference>
<dbReference type="eggNOG" id="ENOG502T0AV">
    <property type="taxonomic scope" value="Eukaryota"/>
</dbReference>